<dbReference type="InterPro" id="IPR027267">
    <property type="entry name" value="AH/BAR_dom_sf"/>
</dbReference>
<dbReference type="InterPro" id="IPR018859">
    <property type="entry name" value="BAR_dom-cont"/>
</dbReference>
<comment type="caution">
    <text evidence="1">The sequence shown here is derived from an EMBL/GenBank/DDBJ whole genome shotgun (WGS) entry which is preliminary data.</text>
</comment>
<dbReference type="SUPFAM" id="SSF103657">
    <property type="entry name" value="BAR/IMD domain-like"/>
    <property type="match status" value="1"/>
</dbReference>
<proteinExistence type="predicted"/>
<dbReference type="AlphaFoldDB" id="A0A433A159"/>
<name>A0A433A159_9FUNG</name>
<dbReference type="OrthoDB" id="5549748at2759"/>
<reference evidence="1 2" key="1">
    <citation type="journal article" date="2018" name="New Phytol.">
        <title>Phylogenomics of Endogonaceae and evolution of mycorrhizas within Mucoromycota.</title>
        <authorList>
            <person name="Chang Y."/>
            <person name="Desiro A."/>
            <person name="Na H."/>
            <person name="Sandor L."/>
            <person name="Lipzen A."/>
            <person name="Clum A."/>
            <person name="Barry K."/>
            <person name="Grigoriev I.V."/>
            <person name="Martin F.M."/>
            <person name="Stajich J.E."/>
            <person name="Smith M.E."/>
            <person name="Bonito G."/>
            <person name="Spatafora J.W."/>
        </authorList>
    </citation>
    <scope>NUCLEOTIDE SEQUENCE [LARGE SCALE GENOMIC DNA]</scope>
    <source>
        <strain evidence="1 2">GMNB39</strain>
    </source>
</reference>
<dbReference type="Proteomes" id="UP000268093">
    <property type="component" value="Unassembled WGS sequence"/>
</dbReference>
<dbReference type="Gene3D" id="1.20.1270.60">
    <property type="entry name" value="Arfaptin homology (AH) domain/BAR domain"/>
    <property type="match status" value="1"/>
</dbReference>
<keyword evidence="2" id="KW-1185">Reference proteome</keyword>
<evidence type="ECO:0000313" key="2">
    <source>
        <dbReference type="Proteomes" id="UP000268093"/>
    </source>
</evidence>
<dbReference type="Pfam" id="PF10455">
    <property type="entry name" value="BAR_2"/>
    <property type="match status" value="1"/>
</dbReference>
<accession>A0A433A159</accession>
<dbReference type="EMBL" id="RBNI01021062">
    <property type="protein sequence ID" value="RUO96477.1"/>
    <property type="molecule type" value="Genomic_DNA"/>
</dbReference>
<gene>
    <name evidence="1" type="ORF">BC936DRAFT_141981</name>
</gene>
<organism evidence="1 2">
    <name type="scientific">Jimgerdemannia flammicorona</name>
    <dbReference type="NCBI Taxonomy" id="994334"/>
    <lineage>
        <taxon>Eukaryota</taxon>
        <taxon>Fungi</taxon>
        <taxon>Fungi incertae sedis</taxon>
        <taxon>Mucoromycota</taxon>
        <taxon>Mucoromycotina</taxon>
        <taxon>Endogonomycetes</taxon>
        <taxon>Endogonales</taxon>
        <taxon>Endogonaceae</taxon>
        <taxon>Jimgerdemannia</taxon>
    </lineage>
</organism>
<sequence>MSQNIDAPIAPEHSQPSAPAAATALPIPDPNLLLQNTMDQIANISSRLNPFAQRLGKGFGQVRQYAQEKLGTAEDVTELPQEYKDLEKRVDALRTVHQNLLRVTRTFSTQTYDYPAQLQESLIDTARSVGDRLQSLALTPADREAEAAALAAQQGAQPQLPKTLSHALSRAAAQSAEQLGIEEPLGAALFKYAAVQEKIGDSRLRMDNEINTKFVLPFQTTLKTNIEFAMKARRNVQSARLTLDASKAKYRAARPERSEAARLEVEQAEDQFVAAVEEATTLMKSVLETVSFPKAHPTLRENYVSRDFFCIRAGF</sequence>
<evidence type="ECO:0000313" key="1">
    <source>
        <dbReference type="EMBL" id="RUO96477.1"/>
    </source>
</evidence>
<protein>
    <submittedName>
        <fullName evidence="1">Bin/amphiphysin/Rvs domain for vesicular trafficking-domain-containing protein</fullName>
    </submittedName>
</protein>